<gene>
    <name evidence="10" type="ORF">H4219_000906</name>
</gene>
<keyword evidence="11" id="KW-1185">Reference proteome</keyword>
<feature type="region of interest" description="Disordered" evidence="8">
    <location>
        <begin position="209"/>
        <end position="232"/>
    </location>
</feature>
<keyword evidence="4" id="KW-0158">Chromosome</keyword>
<evidence type="ECO:0000256" key="2">
    <source>
        <dbReference type="ARBA" id="ARBA00004574"/>
    </source>
</evidence>
<dbReference type="PANTHER" id="PTHR14513:SF0">
    <property type="entry name" value="PROTECTION OF TELOMERES PROTEIN 1"/>
    <property type="match status" value="1"/>
</dbReference>
<sequence>MHSQHQQKKVNDLASIYKSNVEKHGLSLLSNVGSKKYYTIVGMVQQLQDTRELRKTKQFMKPLIITAPDLYPDEMYIAFFCQYEHDLPNTYEGDIIYIDRCKSTVYCGETRLVATNHTSWTILKTSGSYGDIDNTGVEETIDSIFKWRNAVQNNDDSGDESEELSKMFEDIEDPITPPSPEQQHQQQPTKKPKLETEVVVASSVNFPSVAGFNKPPQPTNKKAGSSISSSSNASNTVALINPKGHDNISDICNGKIFDLVVQIVYIQREWVYNRNATKLKVTDYTENSCLAYIEEEGASFHQHQYHGGLMHIHGRRVAEAFVWDSLRDSLYGLREGAFIKLCNAYVKMSKYGHLEINMRPIRNKTKIIHIKPGDKLLDSIERNRDVYLGLLQQSNEASVDHIEPEYMQHKTPSANVTMEPKQIESAKTLVTVTKKPELIKNIPKTQIDDVYADIPISTIREIRQCKEVSDKGICISELFEQCGTSASMFQYKFHFNMKVQDQDGGTLAVVISDKHAERFLGMKPTNLLKNFRALSILKAKLDPLIPKIKSTIHSNSSATATAAIDDDDDDDDVKKKKSESIQLPFYLDLCVETLQTNSKSGPNKFTRLFGTKICG</sequence>
<keyword evidence="6" id="KW-0238">DNA-binding</keyword>
<evidence type="ECO:0000256" key="3">
    <source>
        <dbReference type="ARBA" id="ARBA00008442"/>
    </source>
</evidence>
<dbReference type="GO" id="GO:0010521">
    <property type="term" value="F:telomerase inhibitor activity"/>
    <property type="evidence" value="ECO:0007669"/>
    <property type="project" value="TreeGrafter"/>
</dbReference>
<proteinExistence type="inferred from homology"/>
<evidence type="ECO:0000256" key="7">
    <source>
        <dbReference type="ARBA" id="ARBA00023242"/>
    </source>
</evidence>
<dbReference type="EMBL" id="JANBPU010000007">
    <property type="protein sequence ID" value="KAJ1921048.1"/>
    <property type="molecule type" value="Genomic_DNA"/>
</dbReference>
<protein>
    <recommendedName>
        <fullName evidence="9">Protection of telomeres protein 1 ssDNA-binding domain-containing protein</fullName>
    </recommendedName>
</protein>
<dbReference type="GO" id="GO:0032210">
    <property type="term" value="P:regulation of telomere maintenance via telomerase"/>
    <property type="evidence" value="ECO:0007669"/>
    <property type="project" value="TreeGrafter"/>
</dbReference>
<dbReference type="OrthoDB" id="2186770at2759"/>
<dbReference type="InterPro" id="IPR012340">
    <property type="entry name" value="NA-bd_OB-fold"/>
</dbReference>
<keyword evidence="5" id="KW-0779">Telomere</keyword>
<evidence type="ECO:0000256" key="8">
    <source>
        <dbReference type="SAM" id="MobiDB-lite"/>
    </source>
</evidence>
<comment type="caution">
    <text evidence="10">The sequence shown here is derived from an EMBL/GenBank/DDBJ whole genome shotgun (WGS) entry which is preliminary data.</text>
</comment>
<dbReference type="GO" id="GO:0098505">
    <property type="term" value="F:G-rich strand telomeric DNA binding"/>
    <property type="evidence" value="ECO:0007669"/>
    <property type="project" value="TreeGrafter"/>
</dbReference>
<dbReference type="AlphaFoldDB" id="A0A9W8A1M8"/>
<dbReference type="PANTHER" id="PTHR14513">
    <property type="entry name" value="PROTECTION OF TELOMERES 1"/>
    <property type="match status" value="1"/>
</dbReference>
<dbReference type="InterPro" id="IPR028389">
    <property type="entry name" value="POT1"/>
</dbReference>
<dbReference type="SUPFAM" id="SSF50249">
    <property type="entry name" value="Nucleic acid-binding proteins"/>
    <property type="match status" value="2"/>
</dbReference>
<evidence type="ECO:0000256" key="1">
    <source>
        <dbReference type="ARBA" id="ARBA00004123"/>
    </source>
</evidence>
<evidence type="ECO:0000256" key="4">
    <source>
        <dbReference type="ARBA" id="ARBA00022454"/>
    </source>
</evidence>
<comment type="similarity">
    <text evidence="3">Belongs to the telombin family.</text>
</comment>
<reference evidence="10" key="1">
    <citation type="submission" date="2022-07" db="EMBL/GenBank/DDBJ databases">
        <title>Phylogenomic reconstructions and comparative analyses of Kickxellomycotina fungi.</title>
        <authorList>
            <person name="Reynolds N.K."/>
            <person name="Stajich J.E."/>
            <person name="Barry K."/>
            <person name="Grigoriev I.V."/>
            <person name="Crous P."/>
            <person name="Smith M.E."/>
        </authorList>
    </citation>
    <scope>NUCLEOTIDE SEQUENCE</scope>
    <source>
        <strain evidence="10">NBRC 100468</strain>
    </source>
</reference>
<dbReference type="Proteomes" id="UP001150538">
    <property type="component" value="Unassembled WGS sequence"/>
</dbReference>
<name>A0A9W8A1M8_9FUNG</name>
<accession>A0A9W8A1M8</accession>
<dbReference type="Pfam" id="PF16686">
    <property type="entry name" value="POT1PC"/>
    <property type="match status" value="1"/>
</dbReference>
<feature type="region of interest" description="Disordered" evidence="8">
    <location>
        <begin position="171"/>
        <end position="194"/>
    </location>
</feature>
<organism evidence="10 11">
    <name type="scientific">Mycoemilia scoparia</name>
    <dbReference type="NCBI Taxonomy" id="417184"/>
    <lineage>
        <taxon>Eukaryota</taxon>
        <taxon>Fungi</taxon>
        <taxon>Fungi incertae sedis</taxon>
        <taxon>Zoopagomycota</taxon>
        <taxon>Kickxellomycotina</taxon>
        <taxon>Kickxellomycetes</taxon>
        <taxon>Kickxellales</taxon>
        <taxon>Kickxellaceae</taxon>
        <taxon>Mycoemilia</taxon>
    </lineage>
</organism>
<comment type="subcellular location">
    <subcellularLocation>
        <location evidence="2">Chromosome</location>
        <location evidence="2">Telomere</location>
    </subcellularLocation>
    <subcellularLocation>
        <location evidence="1">Nucleus</location>
    </subcellularLocation>
</comment>
<dbReference type="GO" id="GO:0000783">
    <property type="term" value="C:nuclear telomere cap complex"/>
    <property type="evidence" value="ECO:0007669"/>
    <property type="project" value="TreeGrafter"/>
</dbReference>
<dbReference type="InterPro" id="IPR032042">
    <property type="entry name" value="POT1PC"/>
</dbReference>
<evidence type="ECO:0000259" key="9">
    <source>
        <dbReference type="Pfam" id="PF16686"/>
    </source>
</evidence>
<evidence type="ECO:0000313" key="10">
    <source>
        <dbReference type="EMBL" id="KAJ1921048.1"/>
    </source>
</evidence>
<dbReference type="Gene3D" id="2.40.50.140">
    <property type="entry name" value="Nucleic acid-binding proteins"/>
    <property type="match status" value="2"/>
</dbReference>
<feature type="domain" description="Protection of telomeres protein 1 ssDNA-binding" evidence="9">
    <location>
        <begin position="248"/>
        <end position="387"/>
    </location>
</feature>
<dbReference type="GO" id="GO:0016233">
    <property type="term" value="P:telomere capping"/>
    <property type="evidence" value="ECO:0007669"/>
    <property type="project" value="TreeGrafter"/>
</dbReference>
<evidence type="ECO:0000313" key="11">
    <source>
        <dbReference type="Proteomes" id="UP001150538"/>
    </source>
</evidence>
<evidence type="ECO:0000256" key="6">
    <source>
        <dbReference type="ARBA" id="ARBA00023125"/>
    </source>
</evidence>
<evidence type="ECO:0000256" key="5">
    <source>
        <dbReference type="ARBA" id="ARBA00022895"/>
    </source>
</evidence>
<keyword evidence="7" id="KW-0539">Nucleus</keyword>